<comment type="caution">
    <text evidence="4">The sequence shown here is derived from an EMBL/GenBank/DDBJ whole genome shotgun (WGS) entry which is preliminary data.</text>
</comment>
<dbReference type="SUPFAM" id="SSF51120">
    <property type="entry name" value="beta-Roll"/>
    <property type="match status" value="2"/>
</dbReference>
<dbReference type="PANTHER" id="PTHR38340">
    <property type="entry name" value="S-LAYER PROTEIN"/>
    <property type="match status" value="1"/>
</dbReference>
<evidence type="ECO:0000256" key="3">
    <source>
        <dbReference type="SAM" id="MobiDB-lite"/>
    </source>
</evidence>
<dbReference type="AlphaFoldDB" id="A0A099F065"/>
<keyword evidence="2" id="KW-0964">Secreted</keyword>
<dbReference type="STRING" id="690417.IC63_12555"/>
<comment type="subcellular location">
    <subcellularLocation>
        <location evidence="1">Secreted</location>
    </subcellularLocation>
</comment>
<feature type="region of interest" description="Disordered" evidence="3">
    <location>
        <begin position="48"/>
        <end position="82"/>
    </location>
</feature>
<reference evidence="4 5" key="2">
    <citation type="submission" date="2014-10" db="EMBL/GenBank/DDBJ databases">
        <title>Paracoccus sanguinis sp. nov., isolated from clinical specimens of New York State patients.</title>
        <authorList>
            <person name="Mingle L.A."/>
            <person name="Cole J.A."/>
            <person name="Lapierre P."/>
            <person name="Musser K.A."/>
        </authorList>
    </citation>
    <scope>NUCLEOTIDE SEQUENCE [LARGE SCALE GENOMIC DNA]</scope>
    <source>
        <strain evidence="4 5">HAMBI 3106</strain>
    </source>
</reference>
<dbReference type="PROSITE" id="PS00330">
    <property type="entry name" value="HEMOLYSIN_CALCIUM"/>
    <property type="match status" value="1"/>
</dbReference>
<dbReference type="PANTHER" id="PTHR38340:SF1">
    <property type="entry name" value="S-LAYER PROTEIN"/>
    <property type="match status" value="1"/>
</dbReference>
<dbReference type="Pfam" id="PF00353">
    <property type="entry name" value="HemolysinCabind"/>
    <property type="match status" value="6"/>
</dbReference>
<keyword evidence="5" id="KW-1185">Reference proteome</keyword>
<reference evidence="4 5" key="1">
    <citation type="submission" date="2014-09" db="EMBL/GenBank/DDBJ databases">
        <authorList>
            <person name="McGinnis J.M."/>
            <person name="Wolfgang W.J."/>
        </authorList>
    </citation>
    <scope>NUCLEOTIDE SEQUENCE [LARGE SCALE GENOMIC DNA]</scope>
    <source>
        <strain evidence="4 5">HAMBI 3106</strain>
    </source>
</reference>
<dbReference type="GO" id="GO:0005509">
    <property type="term" value="F:calcium ion binding"/>
    <property type="evidence" value="ECO:0007669"/>
    <property type="project" value="InterPro"/>
</dbReference>
<dbReference type="InterPro" id="IPR018511">
    <property type="entry name" value="Hemolysin-typ_Ca-bd_CS"/>
</dbReference>
<accession>A0A099F065</accession>
<dbReference type="InterPro" id="IPR001343">
    <property type="entry name" value="Hemolysn_Ca-bd"/>
</dbReference>
<dbReference type="EMBL" id="JRKS01000045">
    <property type="protein sequence ID" value="KGJ04065.1"/>
    <property type="molecule type" value="Genomic_DNA"/>
</dbReference>
<dbReference type="Proteomes" id="UP000029917">
    <property type="component" value="Unassembled WGS sequence"/>
</dbReference>
<dbReference type="GO" id="GO:0005576">
    <property type="term" value="C:extracellular region"/>
    <property type="evidence" value="ECO:0007669"/>
    <property type="project" value="UniProtKB-SubCell"/>
</dbReference>
<dbReference type="RefSeq" id="WP_198026313.1">
    <property type="nucleotide sequence ID" value="NZ_JRKS01000045.1"/>
</dbReference>
<protein>
    <recommendedName>
        <fullName evidence="6">Calcium-binding protein</fullName>
    </recommendedName>
</protein>
<dbReference type="Gene3D" id="2.150.10.10">
    <property type="entry name" value="Serralysin-like metalloprotease, C-terminal"/>
    <property type="match status" value="2"/>
</dbReference>
<gene>
    <name evidence="4" type="ORF">IC63_12555</name>
</gene>
<evidence type="ECO:0000313" key="5">
    <source>
        <dbReference type="Proteomes" id="UP000029917"/>
    </source>
</evidence>
<evidence type="ECO:0000256" key="1">
    <source>
        <dbReference type="ARBA" id="ARBA00004613"/>
    </source>
</evidence>
<sequence length="522" mass="52645">MLLGLLPLGLALAAIFDGDDDGDSGDPGTDDALEGTLGADRIDAGAGNDTISNFGGDDTILGGDGDDEIHGSSGTQRDYVDAGAGDDTVRYVGDHSTVLGGAGDDQLTHLGETGDGLIVEGGTGNDTLGGNGQLNGGAGDDLLFHSYGTTVMTGGEGADVFAAAESLREGHAVVTDFNAAEDRIVLNGVTEADLDNGLVRITQVFLRDGATELHLGDLSNPLMVLRNVSELTAESFPQGFAAEGTTMTGTAGDDHLQLGALGWGSNLGAWEHLLVDEVQGGDGDDYITGEYVTGYLGRLTLDGGGGDDHITGGFGSDVIDGGTGNDGIRDSDHGFLFDGADTPLAQDDDSITGGAGNDWITTGNGADSVWGGDGDDVLVDTAVWQDRGGGDRELLADDPATLDGGAGNDTLDVNDGDVVTLGEGADQLWIHRDDALLGMSGDMVTVTDFVSGEDRVGIGIAGQAGDAAPVLRTWAAADGSGLYVGVEGRDDALAFLAGVDGIADGDISVAIIPRDGSAPIMG</sequence>
<evidence type="ECO:0000256" key="2">
    <source>
        <dbReference type="ARBA" id="ARBA00022525"/>
    </source>
</evidence>
<evidence type="ECO:0000313" key="4">
    <source>
        <dbReference type="EMBL" id="KGJ04065.1"/>
    </source>
</evidence>
<dbReference type="Gene3D" id="2.160.20.160">
    <property type="match status" value="1"/>
</dbReference>
<dbReference type="InterPro" id="IPR011049">
    <property type="entry name" value="Serralysin-like_metalloprot_C"/>
</dbReference>
<organism evidence="4 5">
    <name type="scientific">Paracoccus sphaerophysae</name>
    <dbReference type="NCBI Taxonomy" id="690417"/>
    <lineage>
        <taxon>Bacteria</taxon>
        <taxon>Pseudomonadati</taxon>
        <taxon>Pseudomonadota</taxon>
        <taxon>Alphaproteobacteria</taxon>
        <taxon>Rhodobacterales</taxon>
        <taxon>Paracoccaceae</taxon>
        <taxon>Paracoccus</taxon>
    </lineage>
</organism>
<dbReference type="InterPro" id="IPR050557">
    <property type="entry name" value="RTX_toxin/Mannuronan_C5-epim"/>
</dbReference>
<dbReference type="PRINTS" id="PR00313">
    <property type="entry name" value="CABNDNGRPT"/>
</dbReference>
<name>A0A099F065_9RHOB</name>
<proteinExistence type="predicted"/>
<evidence type="ECO:0008006" key="6">
    <source>
        <dbReference type="Google" id="ProtNLM"/>
    </source>
</evidence>